<name>A0A379WTF9_SALET</name>
<dbReference type="GO" id="GO:0005524">
    <property type="term" value="F:ATP binding"/>
    <property type="evidence" value="ECO:0007669"/>
    <property type="project" value="UniProtKB-KW"/>
</dbReference>
<gene>
    <name evidence="1" type="primary">yncE_1</name>
    <name evidence="1" type="ORF">NCTC8261_03711</name>
</gene>
<evidence type="ECO:0000313" key="2">
    <source>
        <dbReference type="Proteomes" id="UP000254712"/>
    </source>
</evidence>
<evidence type="ECO:0000313" key="1">
    <source>
        <dbReference type="EMBL" id="SUH37415.1"/>
    </source>
</evidence>
<keyword evidence="1" id="KW-0547">Nucleotide-binding</keyword>
<reference evidence="1 2" key="1">
    <citation type="submission" date="2018-06" db="EMBL/GenBank/DDBJ databases">
        <authorList>
            <consortium name="Pathogen Informatics"/>
            <person name="Doyle S."/>
        </authorList>
    </citation>
    <scope>NUCLEOTIDE SEQUENCE [LARGE SCALE GENOMIC DNA]</scope>
    <source>
        <strain evidence="1 2">NCTC8261</strain>
    </source>
</reference>
<accession>A0A379WTF9</accession>
<dbReference type="Proteomes" id="UP000254712">
    <property type="component" value="Unassembled WGS sequence"/>
</dbReference>
<dbReference type="AlphaFoldDB" id="A0A379WTF9"/>
<dbReference type="EMBL" id="UGXT01000002">
    <property type="protein sequence ID" value="SUH37415.1"/>
    <property type="molecule type" value="Genomic_DNA"/>
</dbReference>
<keyword evidence="1" id="KW-0067">ATP-binding</keyword>
<proteinExistence type="predicted"/>
<sequence>MLRKAVGKGAYEMAWSQQENAPLAGYIAKP</sequence>
<organism evidence="1 2">
    <name type="scientific">Salmonella enterica I</name>
    <dbReference type="NCBI Taxonomy" id="59201"/>
    <lineage>
        <taxon>Bacteria</taxon>
        <taxon>Pseudomonadati</taxon>
        <taxon>Pseudomonadota</taxon>
        <taxon>Gammaproteobacteria</taxon>
        <taxon>Enterobacterales</taxon>
        <taxon>Enterobacteriaceae</taxon>
        <taxon>Salmonella</taxon>
    </lineage>
</organism>
<protein>
    <submittedName>
        <fullName evidence="1">ATP-binding protein</fullName>
    </submittedName>
</protein>